<comment type="caution">
    <text evidence="4">The sequence shown here is derived from an EMBL/GenBank/DDBJ whole genome shotgun (WGS) entry which is preliminary data.</text>
</comment>
<dbReference type="SUPFAM" id="SSF52540">
    <property type="entry name" value="P-loop containing nucleoside triphosphate hydrolases"/>
    <property type="match status" value="1"/>
</dbReference>
<dbReference type="InterPro" id="IPR032689">
    <property type="entry name" value="TraG-D_C"/>
</dbReference>
<evidence type="ECO:0000259" key="3">
    <source>
        <dbReference type="Pfam" id="PF12696"/>
    </source>
</evidence>
<dbReference type="Pfam" id="PF01935">
    <property type="entry name" value="DUF87"/>
    <property type="match status" value="1"/>
</dbReference>
<proteinExistence type="predicted"/>
<evidence type="ECO:0000256" key="1">
    <source>
        <dbReference type="SAM" id="MobiDB-lite"/>
    </source>
</evidence>
<keyword evidence="5" id="KW-1185">Reference proteome</keyword>
<reference evidence="4 5" key="1">
    <citation type="submission" date="2021-01" db="EMBL/GenBank/DDBJ databases">
        <title>Whole genome shotgun sequence of Asanoa siamensis NBRC 107932.</title>
        <authorList>
            <person name="Komaki H."/>
            <person name="Tamura T."/>
        </authorList>
    </citation>
    <scope>NUCLEOTIDE SEQUENCE [LARGE SCALE GENOMIC DNA]</scope>
    <source>
        <strain evidence="4 5">NBRC 107932</strain>
    </source>
</reference>
<feature type="region of interest" description="Disordered" evidence="1">
    <location>
        <begin position="1195"/>
        <end position="1218"/>
    </location>
</feature>
<dbReference type="PANTHER" id="PTHR30121">
    <property type="entry name" value="UNCHARACTERIZED PROTEIN YJGR-RELATED"/>
    <property type="match status" value="1"/>
</dbReference>
<dbReference type="SUPFAM" id="SSF56317">
    <property type="entry name" value="Carbon-nitrogen hydrolase"/>
    <property type="match status" value="1"/>
</dbReference>
<dbReference type="InterPro" id="IPR027417">
    <property type="entry name" value="P-loop_NTPase"/>
</dbReference>
<dbReference type="EMBL" id="BONE01000047">
    <property type="protein sequence ID" value="GIF75731.1"/>
    <property type="molecule type" value="Genomic_DNA"/>
</dbReference>
<dbReference type="RefSeq" id="WP_203716571.1">
    <property type="nucleotide sequence ID" value="NZ_BONE01000047.1"/>
</dbReference>
<dbReference type="InterPro" id="IPR036526">
    <property type="entry name" value="C-N_Hydrolase_sf"/>
</dbReference>
<protein>
    <submittedName>
        <fullName evidence="4">Uncharacterized protein</fullName>
    </submittedName>
</protein>
<dbReference type="InterPro" id="IPR051162">
    <property type="entry name" value="T4SS_component"/>
</dbReference>
<evidence type="ECO:0000313" key="4">
    <source>
        <dbReference type="EMBL" id="GIF75731.1"/>
    </source>
</evidence>
<dbReference type="Pfam" id="PF12696">
    <property type="entry name" value="TraG-D_C"/>
    <property type="match status" value="1"/>
</dbReference>
<name>A0ABQ4CWR9_9ACTN</name>
<evidence type="ECO:0000313" key="5">
    <source>
        <dbReference type="Proteomes" id="UP000604117"/>
    </source>
</evidence>
<gene>
    <name evidence="4" type="ORF">Asi02nite_52490</name>
</gene>
<dbReference type="CDD" id="cd01127">
    <property type="entry name" value="TrwB_TraG_TraD_VirD4"/>
    <property type="match status" value="1"/>
</dbReference>
<organism evidence="4 5">
    <name type="scientific">Asanoa siamensis</name>
    <dbReference type="NCBI Taxonomy" id="926357"/>
    <lineage>
        <taxon>Bacteria</taxon>
        <taxon>Bacillati</taxon>
        <taxon>Actinomycetota</taxon>
        <taxon>Actinomycetes</taxon>
        <taxon>Micromonosporales</taxon>
        <taxon>Micromonosporaceae</taxon>
        <taxon>Asanoa</taxon>
    </lineage>
</organism>
<evidence type="ECO:0000259" key="2">
    <source>
        <dbReference type="Pfam" id="PF01935"/>
    </source>
</evidence>
<dbReference type="PANTHER" id="PTHR30121:SF11">
    <property type="entry name" value="AAA+ ATPASE DOMAIN-CONTAINING PROTEIN"/>
    <property type="match status" value="1"/>
</dbReference>
<dbReference type="InterPro" id="IPR002789">
    <property type="entry name" value="HerA_central"/>
</dbReference>
<feature type="domain" description="Helicase HerA central" evidence="2">
    <location>
        <begin position="784"/>
        <end position="854"/>
    </location>
</feature>
<accession>A0ABQ4CWR9</accession>
<dbReference type="Gene3D" id="3.40.50.300">
    <property type="entry name" value="P-loop containing nucleotide triphosphate hydrolases"/>
    <property type="match status" value="2"/>
</dbReference>
<sequence>MAEVSANIAPTSRADVLRLAAVQLSYTPNLSTVRGSHWAPDEPLLDWAAPLASKGGHAIADLHLDGSLSDATGRAIDKARDRAIENLRLKLKQILDFLVAERVDVAVFPEYLVPVDLVEILVGYREKLALFAGIGELRDDADLETLSSLGFGGSAAVRNNCAVYVDAKQLHLVTKKFGAEGEHLTPGTGIDEVKLTAHDRQYVVGLAICMDYLKAGYAWRDNGGTPQLALVAAMTNPVADFYAKNRDFVTVIANRADAGGSAIVVPRMGGLDFIDDKGTQPLPPAEGVVIADCTGYAASPSSTTPTHNRIVHRSAMLYGAPGRDRAELSASSIAEELSGWELPLQKDVVGAYLSAAQRYVADTKGVNELLRTAVDALHVRYRNFRDAEGLRLLKTHLRLSQVESESEQRYRVLGALLDIWQPALSRQDSPLGLGGHIDALRKLRGRLEPDVRPELRATVQGTHVDSNGAMPGLGSTFFKRRLIPRNGVDPLAGFAQQLNVLRGLSLSHDESVRLIYRLSTTERTGGGLVPTLDALAITESDDLGHQMDLADGLGAQLEVALQAGWRLSPTSAEPTSNLPYGYELRPHNDVTPFSAEDWSHVVSYLQLQRGPMSLQLTCHRVLAKDPQREPSHEDVGLRSFLSETDRRAAAFLRRAAAEDRAAKANLEVAILVSAATELGPHVLGSIGNAIFGAEPFDVVPADGAHPAGDGPAQTGLRPAEALRLFHPPFELLRREDDLAVETAPLDGLAEVNLPAHGVYLGTSPTTVDRAQGGLDIRLPTEARLRHLHIMGQTGAGKTNLLKLMAREDLRQKRGIAVIDPHGDLVDFLLGHVADRENVVLLDFENESHLPVLNPLDLDVKAGDDRILAMERFIQLLIKQSPYESYGSRFEDLMRLTLESINDESYPLKEPTILDIVRILRNDKSRRWISHSLADVALKDRWLNFDGLSRADISQVLTRALSKFSEISHEGVLGHVLAGGPSSVSIDQVVHGGGVLLVKIPEYALSRSAAALLGNFIQERILAAVYRRHAAGGEPQPFYLYVDEFQFFAECGFETMIAEGRKFGLGLVLANQSLHQLTDSRFTKSESKQLYEAVMSNVANRVVFSASPSDAKLLSKEMGVDPKWLRNPGRYHAVAQVLLGERSTTLSLGMPPASPDKGFPGARRLIETSMIDEKMWLSRDEVRQARISRDRRIRIASGDFFPPTESDPEFPDDPYQTNR</sequence>
<dbReference type="Proteomes" id="UP000604117">
    <property type="component" value="Unassembled WGS sequence"/>
</dbReference>
<feature type="domain" description="TraD/TraG TraM recognition site" evidence="3">
    <location>
        <begin position="1036"/>
        <end position="1119"/>
    </location>
</feature>